<proteinExistence type="inferred from homology"/>
<dbReference type="Gene3D" id="3.40.50.720">
    <property type="entry name" value="NAD(P)-binding Rossmann-like Domain"/>
    <property type="match status" value="1"/>
</dbReference>
<sequence length="366" mass="40399">MKCTIIGGGIQAVSTGILLEYVGHDTTLLSDVFAYLDGANMRSVASNYAAASVYPVDIESEYSDDELIHYAESTFEPFYKTAGVPVRKQTRFHLSEEAYDDVIPTRMAAHDISRYNHYLPSRGGESVRDGYICKEYFVEMPEYMPLLFQTYTRLGGTLKRRRVASDEISALAGTVFNCSGYGSRTLFEDDSMRAIKGHLLMIPSDDVSPFPFSYNYTSADHDSSVYMYSRRDAVLFGGSHLMGAITDGEWTGDSPISPMCIDDETFPARVYNVNADIMSSHITVNKKSLTATHGYRPYREAGLRLQMDTNGVIHNYGHGGAGVSLSWWSALQAVGHIDTINTSVLSSVATAIGKTAQHQQTSINQL</sequence>
<dbReference type="EMBL" id="KE356560">
    <property type="protein sequence ID" value="ERG90673.1"/>
    <property type="molecule type" value="Genomic_DNA"/>
</dbReference>
<evidence type="ECO:0000256" key="1">
    <source>
        <dbReference type="ARBA" id="ARBA00001974"/>
    </source>
</evidence>
<evidence type="ECO:0000313" key="8">
    <source>
        <dbReference type="Proteomes" id="UP000030649"/>
    </source>
</evidence>
<dbReference type="GO" id="GO:0005737">
    <property type="term" value="C:cytoplasm"/>
    <property type="evidence" value="ECO:0007669"/>
    <property type="project" value="TreeGrafter"/>
</dbReference>
<evidence type="ECO:0000256" key="3">
    <source>
        <dbReference type="ARBA" id="ARBA00022630"/>
    </source>
</evidence>
<reference evidence="7 8" key="1">
    <citation type="journal article" date="2013" name="PLoS ONE">
        <title>Assembly-driven community genomics of a hypersaline microbial ecosystem.</title>
        <authorList>
            <person name="Podell S."/>
            <person name="Ugalde J.A."/>
            <person name="Narasingarao P."/>
            <person name="Banfield J.F."/>
            <person name="Heidelberg K.B."/>
            <person name="Allen E.E."/>
        </authorList>
    </citation>
    <scope>NUCLEOTIDE SEQUENCE [LARGE SCALE GENOMIC DNA]</scope>
    <source>
        <strain evidence="8">J07HQW1</strain>
    </source>
</reference>
<organism evidence="7 8">
    <name type="scientific">Haloquadratum walsbyi J07HQW1</name>
    <dbReference type="NCBI Taxonomy" id="1238424"/>
    <lineage>
        <taxon>Archaea</taxon>
        <taxon>Methanobacteriati</taxon>
        <taxon>Methanobacteriota</taxon>
        <taxon>Stenosarchaea group</taxon>
        <taxon>Halobacteria</taxon>
        <taxon>Halobacteriales</taxon>
        <taxon>Haloferacaceae</taxon>
        <taxon>Haloquadratum</taxon>
    </lineage>
</organism>
<comment type="cofactor">
    <cofactor evidence="1">
        <name>FAD</name>
        <dbReference type="ChEBI" id="CHEBI:57692"/>
    </cofactor>
</comment>
<dbReference type="STRING" id="1238424.J07HQW1_00700"/>
<dbReference type="PANTHER" id="PTHR11530:SF11">
    <property type="entry name" value="D-ASPARTATE OXIDASE"/>
    <property type="match status" value="1"/>
</dbReference>
<evidence type="ECO:0000256" key="4">
    <source>
        <dbReference type="ARBA" id="ARBA00022827"/>
    </source>
</evidence>
<dbReference type="GO" id="GO:0019478">
    <property type="term" value="P:D-amino acid catabolic process"/>
    <property type="evidence" value="ECO:0007669"/>
    <property type="project" value="TreeGrafter"/>
</dbReference>
<dbReference type="Gene3D" id="3.30.9.10">
    <property type="entry name" value="D-Amino Acid Oxidase, subunit A, domain 2"/>
    <property type="match status" value="1"/>
</dbReference>
<keyword evidence="4" id="KW-0274">FAD</keyword>
<accession>U1N2T4</accession>
<evidence type="ECO:0000256" key="5">
    <source>
        <dbReference type="ARBA" id="ARBA00023002"/>
    </source>
</evidence>
<feature type="domain" description="FAD dependent oxidoreductase" evidence="6">
    <location>
        <begin position="4"/>
        <end position="330"/>
    </location>
</feature>
<keyword evidence="5" id="KW-0560">Oxidoreductase</keyword>
<dbReference type="GO" id="GO:0071949">
    <property type="term" value="F:FAD binding"/>
    <property type="evidence" value="ECO:0007669"/>
    <property type="project" value="InterPro"/>
</dbReference>
<dbReference type="GO" id="GO:0003884">
    <property type="term" value="F:D-amino-acid oxidase activity"/>
    <property type="evidence" value="ECO:0007669"/>
    <property type="project" value="InterPro"/>
</dbReference>
<comment type="similarity">
    <text evidence="2">Belongs to the DAMOX/DASOX family.</text>
</comment>
<gene>
    <name evidence="7" type="ORF">J07HQW1_00700</name>
</gene>
<evidence type="ECO:0000256" key="2">
    <source>
        <dbReference type="ARBA" id="ARBA00006730"/>
    </source>
</evidence>
<dbReference type="InterPro" id="IPR006076">
    <property type="entry name" value="FAD-dep_OxRdtase"/>
</dbReference>
<dbReference type="InterPro" id="IPR023209">
    <property type="entry name" value="DAO"/>
</dbReference>
<protein>
    <submittedName>
        <fullName evidence="7">FAD dependent oxidoreductase</fullName>
    </submittedName>
</protein>
<name>U1N2T4_9EURY</name>
<dbReference type="Pfam" id="PF01266">
    <property type="entry name" value="DAO"/>
    <property type="match status" value="1"/>
</dbReference>
<dbReference type="SUPFAM" id="SSF51971">
    <property type="entry name" value="Nucleotide-binding domain"/>
    <property type="match status" value="1"/>
</dbReference>
<dbReference type="AlphaFoldDB" id="U1N2T4"/>
<dbReference type="PANTHER" id="PTHR11530">
    <property type="entry name" value="D-AMINO ACID OXIDASE"/>
    <property type="match status" value="1"/>
</dbReference>
<dbReference type="Proteomes" id="UP000030649">
    <property type="component" value="Unassembled WGS sequence"/>
</dbReference>
<evidence type="ECO:0000313" key="7">
    <source>
        <dbReference type="EMBL" id="ERG90673.1"/>
    </source>
</evidence>
<dbReference type="HOGENOM" id="CLU_034311_0_0_2"/>
<keyword evidence="3" id="KW-0285">Flavoprotein</keyword>
<evidence type="ECO:0000259" key="6">
    <source>
        <dbReference type="Pfam" id="PF01266"/>
    </source>
</evidence>